<dbReference type="PANTHER" id="PTHR43761:SF1">
    <property type="entry name" value="D-ISOMER SPECIFIC 2-HYDROXYACID DEHYDROGENASE CATALYTIC DOMAIN-CONTAINING PROTEIN-RELATED"/>
    <property type="match status" value="1"/>
</dbReference>
<dbReference type="GO" id="GO:0006564">
    <property type="term" value="P:L-serine biosynthetic process"/>
    <property type="evidence" value="ECO:0007669"/>
    <property type="project" value="UniProtKB-KW"/>
</dbReference>
<evidence type="ECO:0000256" key="9">
    <source>
        <dbReference type="ARBA" id="ARBA00023027"/>
    </source>
</evidence>
<dbReference type="CDD" id="cd12176">
    <property type="entry name" value="PGDH_3"/>
    <property type="match status" value="1"/>
</dbReference>
<evidence type="ECO:0000256" key="12">
    <source>
        <dbReference type="ARBA" id="ARBA00048126"/>
    </source>
</evidence>
<dbReference type="Pfam" id="PF00389">
    <property type="entry name" value="2-Hacid_dh"/>
    <property type="match status" value="1"/>
</dbReference>
<evidence type="ECO:0000313" key="16">
    <source>
        <dbReference type="EMBL" id="SEG24452.1"/>
    </source>
</evidence>
<dbReference type="EC" id="1.1.1.399" evidence="4"/>
<proteinExistence type="inferred from homology"/>
<evidence type="ECO:0000256" key="6">
    <source>
        <dbReference type="ARBA" id="ARBA00021582"/>
    </source>
</evidence>
<evidence type="ECO:0000256" key="2">
    <source>
        <dbReference type="ARBA" id="ARBA00005216"/>
    </source>
</evidence>
<evidence type="ECO:0000256" key="13">
    <source>
        <dbReference type="ARBA" id="ARBA00048731"/>
    </source>
</evidence>
<dbReference type="InterPro" id="IPR050418">
    <property type="entry name" value="D-iso_2-hydroxyacid_DH_PdxB"/>
</dbReference>
<accession>A0AAQ1G7Z2</accession>
<dbReference type="PROSITE" id="PS00671">
    <property type="entry name" value="D_2_HYDROXYACID_DH_3"/>
    <property type="match status" value="1"/>
</dbReference>
<protein>
    <recommendedName>
        <fullName evidence="6">D-3-phosphoglycerate dehydrogenase</fullName>
        <ecNumber evidence="4">1.1.1.399</ecNumber>
        <ecNumber evidence="5">1.1.1.95</ecNumber>
    </recommendedName>
    <alternativeName>
        <fullName evidence="11">2-oxoglutarate reductase</fullName>
    </alternativeName>
</protein>
<keyword evidence="7" id="KW-0028">Amino-acid biosynthesis</keyword>
<comment type="pathway">
    <text evidence="2">Amino-acid biosynthesis; L-serine biosynthesis; L-serine from 3-phospho-D-glycerate: step 1/3.</text>
</comment>
<keyword evidence="10" id="KW-0718">Serine biosynthesis</keyword>
<dbReference type="InterPro" id="IPR029753">
    <property type="entry name" value="D-isomer_DH_CS"/>
</dbReference>
<dbReference type="GO" id="GO:0047545">
    <property type="term" value="F:(S)-2-hydroxyglutarate dehydrogenase activity"/>
    <property type="evidence" value="ECO:0007669"/>
    <property type="project" value="UniProtKB-ARBA"/>
</dbReference>
<keyword evidence="9" id="KW-0520">NAD</keyword>
<comment type="similarity">
    <text evidence="3 14">Belongs to the D-isomer specific 2-hydroxyacid dehydrogenase family.</text>
</comment>
<dbReference type="InterPro" id="IPR006139">
    <property type="entry name" value="D-isomer_2_OHA_DH_cat_dom"/>
</dbReference>
<evidence type="ECO:0000256" key="1">
    <source>
        <dbReference type="ARBA" id="ARBA00003800"/>
    </source>
</evidence>
<dbReference type="Pfam" id="PF22629">
    <property type="entry name" value="ACT_AHAS_ss"/>
    <property type="match status" value="1"/>
</dbReference>
<feature type="domain" description="ACT" evidence="15">
    <location>
        <begin position="342"/>
        <end position="411"/>
    </location>
</feature>
<evidence type="ECO:0000256" key="10">
    <source>
        <dbReference type="ARBA" id="ARBA00023299"/>
    </source>
</evidence>
<dbReference type="FunFam" id="3.30.70.260:FF:000007">
    <property type="entry name" value="D-3-phosphoglycerate dehydrogenase"/>
    <property type="match status" value="1"/>
</dbReference>
<dbReference type="Gene3D" id="3.30.70.260">
    <property type="match status" value="1"/>
</dbReference>
<dbReference type="AlphaFoldDB" id="A0AAQ1G7Z2"/>
<evidence type="ECO:0000256" key="14">
    <source>
        <dbReference type="RuleBase" id="RU003719"/>
    </source>
</evidence>
<dbReference type="SUPFAM" id="SSF51735">
    <property type="entry name" value="NAD(P)-binding Rossmann-fold domains"/>
    <property type="match status" value="1"/>
</dbReference>
<evidence type="ECO:0000256" key="4">
    <source>
        <dbReference type="ARBA" id="ARBA00013001"/>
    </source>
</evidence>
<dbReference type="InterPro" id="IPR045865">
    <property type="entry name" value="ACT-like_dom_sf"/>
</dbReference>
<dbReference type="EMBL" id="FNVE01000004">
    <property type="protein sequence ID" value="SEG24452.1"/>
    <property type="molecule type" value="Genomic_DNA"/>
</dbReference>
<dbReference type="InterPro" id="IPR002912">
    <property type="entry name" value="ACT_dom"/>
</dbReference>
<dbReference type="FunFam" id="3.40.50.720:FF:000041">
    <property type="entry name" value="D-3-phosphoglycerate dehydrogenase"/>
    <property type="match status" value="1"/>
</dbReference>
<dbReference type="SUPFAM" id="SSF52283">
    <property type="entry name" value="Formate/glycerate dehydrogenase catalytic domain-like"/>
    <property type="match status" value="1"/>
</dbReference>
<dbReference type="Pfam" id="PF02826">
    <property type="entry name" value="2-Hacid_dh_C"/>
    <property type="match status" value="1"/>
</dbReference>
<dbReference type="PROSITE" id="PS51671">
    <property type="entry name" value="ACT"/>
    <property type="match status" value="1"/>
</dbReference>
<dbReference type="InterPro" id="IPR036291">
    <property type="entry name" value="NAD(P)-bd_dom_sf"/>
</dbReference>
<comment type="function">
    <text evidence="1">Catalyzes the reversible oxidation of 3-phospho-D-glycerate to 3-phosphonooxypyruvate, the first step of the phosphorylated L-serine biosynthesis pathway. Also catalyzes the reversible oxidation of 2-hydroxyglutarate to 2-oxoglutarate.</text>
</comment>
<dbReference type="Proteomes" id="UP000243518">
    <property type="component" value="Unassembled WGS sequence"/>
</dbReference>
<evidence type="ECO:0000256" key="8">
    <source>
        <dbReference type="ARBA" id="ARBA00023002"/>
    </source>
</evidence>
<name>A0AAQ1G7Z2_9GAMM</name>
<evidence type="ECO:0000256" key="7">
    <source>
        <dbReference type="ARBA" id="ARBA00022605"/>
    </source>
</evidence>
<dbReference type="InterPro" id="IPR006140">
    <property type="entry name" value="D-isomer_DH_NAD-bd"/>
</dbReference>
<comment type="catalytic activity">
    <reaction evidence="13">
        <text>(2R)-3-phosphoglycerate + NAD(+) = 3-phosphooxypyruvate + NADH + H(+)</text>
        <dbReference type="Rhea" id="RHEA:12641"/>
        <dbReference type="ChEBI" id="CHEBI:15378"/>
        <dbReference type="ChEBI" id="CHEBI:18110"/>
        <dbReference type="ChEBI" id="CHEBI:57540"/>
        <dbReference type="ChEBI" id="CHEBI:57945"/>
        <dbReference type="ChEBI" id="CHEBI:58272"/>
        <dbReference type="EC" id="1.1.1.95"/>
    </reaction>
</comment>
<evidence type="ECO:0000256" key="11">
    <source>
        <dbReference type="ARBA" id="ARBA00030455"/>
    </source>
</evidence>
<keyword evidence="8 14" id="KW-0560">Oxidoreductase</keyword>
<dbReference type="NCBIfam" id="NF008759">
    <property type="entry name" value="PRK11790.1"/>
    <property type="match status" value="1"/>
</dbReference>
<dbReference type="CDD" id="cd04901">
    <property type="entry name" value="ACT_3PGDH"/>
    <property type="match status" value="1"/>
</dbReference>
<dbReference type="InterPro" id="IPR054480">
    <property type="entry name" value="AHAS_small-like_ACT"/>
</dbReference>
<evidence type="ECO:0000259" key="15">
    <source>
        <dbReference type="PROSITE" id="PS51671"/>
    </source>
</evidence>
<evidence type="ECO:0000313" key="17">
    <source>
        <dbReference type="Proteomes" id="UP000243518"/>
    </source>
</evidence>
<dbReference type="SUPFAM" id="SSF55021">
    <property type="entry name" value="ACT-like"/>
    <property type="match status" value="1"/>
</dbReference>
<comment type="caution">
    <text evidence="16">The sequence shown here is derived from an EMBL/GenBank/DDBJ whole genome shotgun (WGS) entry which is preliminary data.</text>
</comment>
<keyword evidence="17" id="KW-1185">Reference proteome</keyword>
<dbReference type="EC" id="1.1.1.95" evidence="5"/>
<evidence type="ECO:0000256" key="3">
    <source>
        <dbReference type="ARBA" id="ARBA00005854"/>
    </source>
</evidence>
<sequence length="411" mass="44342">MTMAKTSLDKSKIKFLLLEGVHQTAVDTLNAAGYTNIEYHTGSLPEAQLKESIADAHFIGIRSRTQLTEEIFSHANKLVAVGCFCIGTNQVDLDAAMRQGVAVFNAPYSNTRSVAELVLAEAILLLRGIPEKNASCHEGGWIKSATGSYEIRGKKLGIIGYGSIGTQLSVLAESLGMQVLFYDVVTKLPLGNATQVGSLSELLAQADIVTLHVPETAATKWMIGEKEIRTMKKGGILINAARGTVVDIDALAAALRDKHLNGAAIDVFPVEPRANGEEFVSPLREFQNCILTPHIGGSTMEAQANIGLEVAEKLVRYSDNGTSITSVNFPEVALPSHPGKHRLLHIHENVPGVMSEINQVFAANGINICGQFLQTNEKVGYVVIDVDAEYSDLALEKIQQVKGTIRVRVLF</sequence>
<gene>
    <name evidence="16" type="ORF">SAMN05216586_104230</name>
</gene>
<dbReference type="GO" id="GO:0004617">
    <property type="term" value="F:phosphoglycerate dehydrogenase activity"/>
    <property type="evidence" value="ECO:0007669"/>
    <property type="project" value="UniProtKB-EC"/>
</dbReference>
<dbReference type="InterPro" id="IPR029752">
    <property type="entry name" value="D-isomer_DH_CS1"/>
</dbReference>
<dbReference type="PROSITE" id="PS00670">
    <property type="entry name" value="D_2_HYDROXYACID_DH_2"/>
    <property type="match status" value="1"/>
</dbReference>
<dbReference type="PANTHER" id="PTHR43761">
    <property type="entry name" value="D-ISOMER SPECIFIC 2-HYDROXYACID DEHYDROGENASE FAMILY PROTEIN (AFU_ORTHOLOGUE AFUA_1G13630)"/>
    <property type="match status" value="1"/>
</dbReference>
<dbReference type="PROSITE" id="PS00065">
    <property type="entry name" value="D_2_HYDROXYACID_DH_1"/>
    <property type="match status" value="1"/>
</dbReference>
<dbReference type="GO" id="GO:0051287">
    <property type="term" value="F:NAD binding"/>
    <property type="evidence" value="ECO:0007669"/>
    <property type="project" value="InterPro"/>
</dbReference>
<dbReference type="Gene3D" id="3.40.50.720">
    <property type="entry name" value="NAD(P)-binding Rossmann-like Domain"/>
    <property type="match status" value="2"/>
</dbReference>
<organism evidence="16 17">
    <name type="scientific">Halopseudomonas aestusnigri</name>
    <dbReference type="NCBI Taxonomy" id="857252"/>
    <lineage>
        <taxon>Bacteria</taxon>
        <taxon>Pseudomonadati</taxon>
        <taxon>Pseudomonadota</taxon>
        <taxon>Gammaproteobacteria</taxon>
        <taxon>Pseudomonadales</taxon>
        <taxon>Pseudomonadaceae</taxon>
        <taxon>Halopseudomonas</taxon>
    </lineage>
</organism>
<evidence type="ECO:0000256" key="5">
    <source>
        <dbReference type="ARBA" id="ARBA00013143"/>
    </source>
</evidence>
<comment type="catalytic activity">
    <reaction evidence="12">
        <text>(R)-2-hydroxyglutarate + NAD(+) = 2-oxoglutarate + NADH + H(+)</text>
        <dbReference type="Rhea" id="RHEA:49612"/>
        <dbReference type="ChEBI" id="CHEBI:15378"/>
        <dbReference type="ChEBI" id="CHEBI:15801"/>
        <dbReference type="ChEBI" id="CHEBI:16810"/>
        <dbReference type="ChEBI" id="CHEBI:57540"/>
        <dbReference type="ChEBI" id="CHEBI:57945"/>
        <dbReference type="EC" id="1.1.1.399"/>
    </reaction>
</comment>
<reference evidence="16 17" key="1">
    <citation type="submission" date="2016-10" db="EMBL/GenBank/DDBJ databases">
        <authorList>
            <person name="Varghese N."/>
            <person name="Submissions S."/>
        </authorList>
    </citation>
    <scope>NUCLEOTIDE SEQUENCE [LARGE SCALE GENOMIC DNA]</scope>
    <source>
        <strain evidence="16 17">CECT 8317</strain>
    </source>
</reference>